<evidence type="ECO:0000256" key="1">
    <source>
        <dbReference type="SAM" id="MobiDB-lite"/>
    </source>
</evidence>
<dbReference type="OrthoDB" id="10560981at2759"/>
<feature type="region of interest" description="Disordered" evidence="1">
    <location>
        <begin position="171"/>
        <end position="198"/>
    </location>
</feature>
<name>A0A9P3LHE9_9APHY</name>
<sequence>MLDIGAWQNKYAWLFRWAARETLCRYRELNMALTHALVIDVLRTDRLVAPNVRPFLIDSVYPMPHGAVEKHWSVAVECYDERDRARCTALQALGALGLVQVIFRVPGPNGTSMFFFQRFDLTEHEYDAHLDLEWDDVYALTKKVVNGDLPEFSVRMLLTAGDRAGPPPYQPKGFGGCNLVGPPRPKKKMKDRGQTIMH</sequence>
<organism evidence="2 3">
    <name type="scientific">Phanerochaete sordida</name>
    <dbReference type="NCBI Taxonomy" id="48140"/>
    <lineage>
        <taxon>Eukaryota</taxon>
        <taxon>Fungi</taxon>
        <taxon>Dikarya</taxon>
        <taxon>Basidiomycota</taxon>
        <taxon>Agaricomycotina</taxon>
        <taxon>Agaricomycetes</taxon>
        <taxon>Polyporales</taxon>
        <taxon>Phanerochaetaceae</taxon>
        <taxon>Phanerochaete</taxon>
    </lineage>
</organism>
<evidence type="ECO:0000313" key="3">
    <source>
        <dbReference type="Proteomes" id="UP000703269"/>
    </source>
</evidence>
<dbReference type="AlphaFoldDB" id="A0A9P3LHE9"/>
<keyword evidence="3" id="KW-1185">Reference proteome</keyword>
<protein>
    <submittedName>
        <fullName evidence="2">Uncharacterized protein</fullName>
    </submittedName>
</protein>
<dbReference type="Proteomes" id="UP000703269">
    <property type="component" value="Unassembled WGS sequence"/>
</dbReference>
<proteinExistence type="predicted"/>
<dbReference type="EMBL" id="BPQB01000037">
    <property type="protein sequence ID" value="GJE94062.1"/>
    <property type="molecule type" value="Genomic_DNA"/>
</dbReference>
<reference evidence="2 3" key="1">
    <citation type="submission" date="2021-08" db="EMBL/GenBank/DDBJ databases">
        <title>Draft Genome Sequence of Phanerochaete sordida strain YK-624.</title>
        <authorList>
            <person name="Mori T."/>
            <person name="Dohra H."/>
            <person name="Suzuki T."/>
            <person name="Kawagishi H."/>
            <person name="Hirai H."/>
        </authorList>
    </citation>
    <scope>NUCLEOTIDE SEQUENCE [LARGE SCALE GENOMIC DNA]</scope>
    <source>
        <strain evidence="2 3">YK-624</strain>
    </source>
</reference>
<evidence type="ECO:0000313" key="2">
    <source>
        <dbReference type="EMBL" id="GJE94062.1"/>
    </source>
</evidence>
<accession>A0A9P3LHE9</accession>
<comment type="caution">
    <text evidence="2">The sequence shown here is derived from an EMBL/GenBank/DDBJ whole genome shotgun (WGS) entry which is preliminary data.</text>
</comment>
<gene>
    <name evidence="2" type="ORF">PsYK624_102300</name>
</gene>